<evidence type="ECO:0000259" key="1">
    <source>
        <dbReference type="Pfam" id="PF13577"/>
    </source>
</evidence>
<dbReference type="Gene3D" id="3.10.450.50">
    <property type="match status" value="1"/>
</dbReference>
<reference evidence="2 3" key="1">
    <citation type="submission" date="2020-08" db="EMBL/GenBank/DDBJ databases">
        <authorList>
            <person name="Kim C.M."/>
        </authorList>
    </citation>
    <scope>NUCLEOTIDE SEQUENCE [LARGE SCALE GENOMIC DNA]</scope>
    <source>
        <strain evidence="2 3">UL070</strain>
    </source>
</reference>
<dbReference type="Pfam" id="PF13577">
    <property type="entry name" value="SnoaL_4"/>
    <property type="match status" value="1"/>
</dbReference>
<dbReference type="InterPro" id="IPR037401">
    <property type="entry name" value="SnoaL-like"/>
</dbReference>
<dbReference type="AlphaFoldDB" id="A0A7W4LQE9"/>
<keyword evidence="3" id="KW-1185">Reference proteome</keyword>
<dbReference type="Proteomes" id="UP000542720">
    <property type="component" value="Unassembled WGS sequence"/>
</dbReference>
<evidence type="ECO:0000313" key="2">
    <source>
        <dbReference type="EMBL" id="MBB2497408.1"/>
    </source>
</evidence>
<gene>
    <name evidence="2" type="ORF">H3H51_20500</name>
</gene>
<organism evidence="2 3">
    <name type="scientific">Aquipseudomonas ullengensis</name>
    <dbReference type="NCBI Taxonomy" id="2759166"/>
    <lineage>
        <taxon>Bacteria</taxon>
        <taxon>Pseudomonadati</taxon>
        <taxon>Pseudomonadota</taxon>
        <taxon>Gammaproteobacteria</taxon>
        <taxon>Pseudomonadales</taxon>
        <taxon>Pseudomonadaceae</taxon>
        <taxon>Aquipseudomonas</taxon>
    </lineage>
</organism>
<proteinExistence type="predicted"/>
<evidence type="ECO:0000313" key="3">
    <source>
        <dbReference type="Proteomes" id="UP000542720"/>
    </source>
</evidence>
<dbReference type="RefSeq" id="WP_183090937.1">
    <property type="nucleotide sequence ID" value="NZ_JACJUD010000008.1"/>
</dbReference>
<feature type="domain" description="SnoaL-like" evidence="1">
    <location>
        <begin position="6"/>
        <end position="129"/>
    </location>
</feature>
<dbReference type="InterPro" id="IPR032710">
    <property type="entry name" value="NTF2-like_dom_sf"/>
</dbReference>
<protein>
    <submittedName>
        <fullName evidence="2">Nuclear transport factor 2 family protein</fullName>
    </submittedName>
</protein>
<name>A0A7W4LQE9_9GAMM</name>
<accession>A0A7W4LQE9</accession>
<dbReference type="EMBL" id="JACJUD010000008">
    <property type="protein sequence ID" value="MBB2497408.1"/>
    <property type="molecule type" value="Genomic_DNA"/>
</dbReference>
<sequence length="164" mass="18424">MTTSTQRLIDELNIQKLTAAYSHAIMRLDAWAAAATYAENGILSAFYAPDIIGRQTIAEILTTTLAPIQFICQTASAGVIDVDGDRARASWSITELLRFKDKEELACCFGLYEDVLERCPGGWHFVSRRFVPFYRGSIPSTGKLYQQPSFKHDYTPWPLLINPD</sequence>
<dbReference type="SUPFAM" id="SSF54427">
    <property type="entry name" value="NTF2-like"/>
    <property type="match status" value="1"/>
</dbReference>
<comment type="caution">
    <text evidence="2">The sequence shown here is derived from an EMBL/GenBank/DDBJ whole genome shotgun (WGS) entry which is preliminary data.</text>
</comment>